<comment type="pathway">
    <text evidence="2">Carbohydrate biosynthesis; gluconeogenesis.</text>
</comment>
<dbReference type="NCBIfam" id="TIGR00720">
    <property type="entry name" value="sda_mono"/>
    <property type="match status" value="1"/>
</dbReference>
<comment type="cofactor">
    <cofactor evidence="1 11">
        <name>[4Fe-4S] cluster</name>
        <dbReference type="ChEBI" id="CHEBI:49883"/>
    </cofactor>
</comment>
<keyword evidence="9 11" id="KW-0456">Lyase</keyword>
<dbReference type="RefSeq" id="WP_006784632.1">
    <property type="nucleotide sequence ID" value="NZ_CABJBH010000001.1"/>
</dbReference>
<comment type="caution">
    <text evidence="14">The sequence shown here is derived from an EMBL/GenBank/DDBJ whole genome shotgun (WGS) entry which is preliminary data.</text>
</comment>
<dbReference type="GO" id="GO:0003941">
    <property type="term" value="F:L-serine ammonia-lyase activity"/>
    <property type="evidence" value="ECO:0007669"/>
    <property type="project" value="UniProtKB-UniRule"/>
</dbReference>
<gene>
    <name evidence="14" type="ORF">GMA92_10995</name>
</gene>
<evidence type="ECO:0000256" key="1">
    <source>
        <dbReference type="ARBA" id="ARBA00001966"/>
    </source>
</evidence>
<evidence type="ECO:0000313" key="14">
    <source>
        <dbReference type="EMBL" id="MTK21941.1"/>
    </source>
</evidence>
<dbReference type="Pfam" id="PF03313">
    <property type="entry name" value="SDH_alpha"/>
    <property type="match status" value="1"/>
</dbReference>
<dbReference type="PANTHER" id="PTHR30182">
    <property type="entry name" value="L-SERINE DEHYDRATASE"/>
    <property type="match status" value="1"/>
</dbReference>
<reference evidence="14 15" key="1">
    <citation type="journal article" date="2019" name="Nat. Med.">
        <title>A library of human gut bacterial isolates paired with longitudinal multiomics data enables mechanistic microbiome research.</title>
        <authorList>
            <person name="Poyet M."/>
            <person name="Groussin M."/>
            <person name="Gibbons S.M."/>
            <person name="Avila-Pacheco J."/>
            <person name="Jiang X."/>
            <person name="Kearney S.M."/>
            <person name="Perrotta A.R."/>
            <person name="Berdy B."/>
            <person name="Zhao S."/>
            <person name="Lieberman T.D."/>
            <person name="Swanson P.K."/>
            <person name="Smith M."/>
            <person name="Roesemann S."/>
            <person name="Alexander J.E."/>
            <person name="Rich S.A."/>
            <person name="Livny J."/>
            <person name="Vlamakis H."/>
            <person name="Clish C."/>
            <person name="Bullock K."/>
            <person name="Deik A."/>
            <person name="Scott J."/>
            <person name="Pierce K.A."/>
            <person name="Xavier R.J."/>
            <person name="Alm E.J."/>
        </authorList>
    </citation>
    <scope>NUCLEOTIDE SEQUENCE [LARGE SCALE GENOMIC DNA]</scope>
    <source>
        <strain evidence="14 15">BIOML-A198</strain>
    </source>
</reference>
<dbReference type="Proteomes" id="UP000487649">
    <property type="component" value="Unassembled WGS sequence"/>
</dbReference>
<name>A0A173RCT4_9FIRM</name>
<protein>
    <recommendedName>
        <fullName evidence="11">L-serine dehydratase</fullName>
        <ecNumber evidence="11">4.3.1.17</ecNumber>
    </recommendedName>
</protein>
<dbReference type="EC" id="4.3.1.17" evidence="11"/>
<comment type="similarity">
    <text evidence="3 11">Belongs to the iron-sulfur dependent L-serine dehydratase family.</text>
</comment>
<dbReference type="SUPFAM" id="SSF143548">
    <property type="entry name" value="Serine metabolism enzymes domain"/>
    <property type="match status" value="1"/>
</dbReference>
<comment type="catalytic activity">
    <reaction evidence="10 11">
        <text>L-serine = pyruvate + NH4(+)</text>
        <dbReference type="Rhea" id="RHEA:19169"/>
        <dbReference type="ChEBI" id="CHEBI:15361"/>
        <dbReference type="ChEBI" id="CHEBI:28938"/>
        <dbReference type="ChEBI" id="CHEBI:33384"/>
        <dbReference type="EC" id="4.3.1.17"/>
    </reaction>
</comment>
<feature type="domain" description="Serine dehydratase-like alpha subunit" evidence="12">
    <location>
        <begin position="147"/>
        <end position="391"/>
    </location>
</feature>
<evidence type="ECO:0000256" key="8">
    <source>
        <dbReference type="ARBA" id="ARBA00023014"/>
    </source>
</evidence>
<dbReference type="Gene3D" id="3.30.1330.90">
    <property type="entry name" value="D-3-phosphoglycerate dehydrogenase, domain 3"/>
    <property type="match status" value="2"/>
</dbReference>
<dbReference type="OrthoDB" id="9805537at2"/>
<evidence type="ECO:0000259" key="13">
    <source>
        <dbReference type="Pfam" id="PF03315"/>
    </source>
</evidence>
<evidence type="ECO:0000256" key="10">
    <source>
        <dbReference type="ARBA" id="ARBA00049406"/>
    </source>
</evidence>
<keyword evidence="7 11" id="KW-0408">Iron</keyword>
<dbReference type="AlphaFoldDB" id="A0A173RCT4"/>
<feature type="domain" description="Serine dehydratase beta chain" evidence="13">
    <location>
        <begin position="70"/>
        <end position="115"/>
    </location>
</feature>
<dbReference type="InterPro" id="IPR005131">
    <property type="entry name" value="Ser_deHydtase_bsu"/>
</dbReference>
<evidence type="ECO:0000256" key="3">
    <source>
        <dbReference type="ARBA" id="ARBA00008636"/>
    </source>
</evidence>
<dbReference type="GO" id="GO:0006094">
    <property type="term" value="P:gluconeogenesis"/>
    <property type="evidence" value="ECO:0007669"/>
    <property type="project" value="UniProtKB-KW"/>
</dbReference>
<evidence type="ECO:0000256" key="11">
    <source>
        <dbReference type="RuleBase" id="RU366059"/>
    </source>
</evidence>
<keyword evidence="4 11" id="KW-0312">Gluconeogenesis</keyword>
<dbReference type="GO" id="GO:0046872">
    <property type="term" value="F:metal ion binding"/>
    <property type="evidence" value="ECO:0007669"/>
    <property type="project" value="UniProtKB-KW"/>
</dbReference>
<keyword evidence="6 11" id="KW-0479">Metal-binding</keyword>
<accession>A0A173RCT4</accession>
<dbReference type="EMBL" id="WMQE01000026">
    <property type="protein sequence ID" value="MTK21941.1"/>
    <property type="molecule type" value="Genomic_DNA"/>
</dbReference>
<proteinExistence type="inferred from homology"/>
<evidence type="ECO:0000256" key="2">
    <source>
        <dbReference type="ARBA" id="ARBA00004742"/>
    </source>
</evidence>
<dbReference type="InterPro" id="IPR051318">
    <property type="entry name" value="Fe-S_L-Ser"/>
</dbReference>
<dbReference type="Pfam" id="PF03315">
    <property type="entry name" value="SDH_beta"/>
    <property type="match status" value="2"/>
</dbReference>
<evidence type="ECO:0000256" key="9">
    <source>
        <dbReference type="ARBA" id="ARBA00023239"/>
    </source>
</evidence>
<evidence type="ECO:0000259" key="12">
    <source>
        <dbReference type="Pfam" id="PF03313"/>
    </source>
</evidence>
<evidence type="ECO:0000256" key="7">
    <source>
        <dbReference type="ARBA" id="ARBA00023004"/>
    </source>
</evidence>
<evidence type="ECO:0000313" key="15">
    <source>
        <dbReference type="Proteomes" id="UP000487649"/>
    </source>
</evidence>
<keyword evidence="8 11" id="KW-0411">Iron-sulfur</keyword>
<keyword evidence="5 11" id="KW-0004">4Fe-4S</keyword>
<evidence type="ECO:0000256" key="5">
    <source>
        <dbReference type="ARBA" id="ARBA00022485"/>
    </source>
</evidence>
<sequence>MESLRELYKVGNGPSSSHTMGPARAAKVFMGRYPEASSYEAVLYGSLAATGEGHLTDYIIIKTMDPKPVKITWRPEDFRPFHPNAMQFIAYNEAGEALGDWTVYSVGGGSIIEEGQGRNEVVAAYPDSTMADILKVCEEKNWTLADYVYEHESDIKPYLVEILTVMRETLENGLKAEGNLPGKLNYPRRAKQFHEHAKSMPEDLSVLIYAYALAVSEQNASGDVVVTAPTCGASGVIPGTLFALQQFEGYSDDQLVDALAVAGLIGNLIKTNASISGAEVGCQGEVGSACSMAAAAVAYLKGASNLHCEYAAEIGLEHHLGMTCDPVFGYVQVPCIERNAVAAKRAYDAAKYAMLTDGYHTITLDQVMQTMKETGHDLMAKYRETAQGGLAKHFAEC</sequence>
<dbReference type="GO" id="GO:0051539">
    <property type="term" value="F:4 iron, 4 sulfur cluster binding"/>
    <property type="evidence" value="ECO:0007669"/>
    <property type="project" value="UniProtKB-UniRule"/>
</dbReference>
<feature type="domain" description="Serine dehydratase beta chain" evidence="13">
    <location>
        <begin position="3"/>
        <end position="61"/>
    </location>
</feature>
<dbReference type="InterPro" id="IPR004644">
    <property type="entry name" value="Fe-S_L-Ser_mono"/>
</dbReference>
<dbReference type="InterPro" id="IPR005130">
    <property type="entry name" value="Ser_deHydtase-like_asu"/>
</dbReference>
<dbReference type="GeneID" id="60057788"/>
<evidence type="ECO:0000256" key="4">
    <source>
        <dbReference type="ARBA" id="ARBA00022432"/>
    </source>
</evidence>
<evidence type="ECO:0000256" key="6">
    <source>
        <dbReference type="ARBA" id="ARBA00022723"/>
    </source>
</evidence>
<dbReference type="InterPro" id="IPR029009">
    <property type="entry name" value="ASB_dom_sf"/>
</dbReference>
<organism evidence="14 15">
    <name type="scientific">Turicibacter sanguinis</name>
    <dbReference type="NCBI Taxonomy" id="154288"/>
    <lineage>
        <taxon>Bacteria</taxon>
        <taxon>Bacillati</taxon>
        <taxon>Bacillota</taxon>
        <taxon>Erysipelotrichia</taxon>
        <taxon>Erysipelotrichales</taxon>
        <taxon>Turicibacteraceae</taxon>
        <taxon>Turicibacter</taxon>
    </lineage>
</organism>
<dbReference type="PANTHER" id="PTHR30182:SF1">
    <property type="entry name" value="L-SERINE DEHYDRATASE 1"/>
    <property type="match status" value="1"/>
</dbReference>